<gene>
    <name evidence="1" type="ORF">HPB50_001808</name>
</gene>
<evidence type="ECO:0000313" key="2">
    <source>
        <dbReference type="Proteomes" id="UP000821845"/>
    </source>
</evidence>
<dbReference type="EMBL" id="CM023481">
    <property type="protein sequence ID" value="KAH6944082.1"/>
    <property type="molecule type" value="Genomic_DNA"/>
</dbReference>
<name>A0ACB7TCP6_HYAAI</name>
<protein>
    <submittedName>
        <fullName evidence="1">Uncharacterized protein</fullName>
    </submittedName>
</protein>
<sequence>MSSPRPRRRQCSFRGQATGVKSALSNARFVDVVSSSLLCPTLTASRGRRPFTPRKPAARRRPNWDVLAARYEDRKGKPVASDTVDLVGRVDLGLLPPGVEVRPGICDQRPAWLDADGTPMFLGPDTAYGISRGANLSVSTAEAFLYGFPRDFSLLATFRMQQNTRGYLLTVYDWDDEEQMTLHVGENLTFALRSDSSNTSIVYSAVFTEPFNDGKQVFLSVLLREVHFVKHH</sequence>
<proteinExistence type="predicted"/>
<reference evidence="1" key="1">
    <citation type="submission" date="2020-05" db="EMBL/GenBank/DDBJ databases">
        <title>Large-scale comparative analyses of tick genomes elucidate their genetic diversity and vector capacities.</title>
        <authorList>
            <person name="Jia N."/>
            <person name="Wang J."/>
            <person name="Shi W."/>
            <person name="Du L."/>
            <person name="Sun Y."/>
            <person name="Zhan W."/>
            <person name="Jiang J."/>
            <person name="Wang Q."/>
            <person name="Zhang B."/>
            <person name="Ji P."/>
            <person name="Sakyi L.B."/>
            <person name="Cui X."/>
            <person name="Yuan T."/>
            <person name="Jiang B."/>
            <person name="Yang W."/>
            <person name="Lam T.T.-Y."/>
            <person name="Chang Q."/>
            <person name="Ding S."/>
            <person name="Wang X."/>
            <person name="Zhu J."/>
            <person name="Ruan X."/>
            <person name="Zhao L."/>
            <person name="Wei J."/>
            <person name="Que T."/>
            <person name="Du C."/>
            <person name="Cheng J."/>
            <person name="Dai P."/>
            <person name="Han X."/>
            <person name="Huang E."/>
            <person name="Gao Y."/>
            <person name="Liu J."/>
            <person name="Shao H."/>
            <person name="Ye R."/>
            <person name="Li L."/>
            <person name="Wei W."/>
            <person name="Wang X."/>
            <person name="Wang C."/>
            <person name="Yang T."/>
            <person name="Huo Q."/>
            <person name="Li W."/>
            <person name="Guo W."/>
            <person name="Chen H."/>
            <person name="Zhou L."/>
            <person name="Ni X."/>
            <person name="Tian J."/>
            <person name="Zhou Y."/>
            <person name="Sheng Y."/>
            <person name="Liu T."/>
            <person name="Pan Y."/>
            <person name="Xia L."/>
            <person name="Li J."/>
            <person name="Zhao F."/>
            <person name="Cao W."/>
        </authorList>
    </citation>
    <scope>NUCLEOTIDE SEQUENCE</scope>
    <source>
        <strain evidence="1">Hyas-2018</strain>
    </source>
</reference>
<comment type="caution">
    <text evidence="1">The sequence shown here is derived from an EMBL/GenBank/DDBJ whole genome shotgun (WGS) entry which is preliminary data.</text>
</comment>
<evidence type="ECO:0000313" key="1">
    <source>
        <dbReference type="EMBL" id="KAH6944082.1"/>
    </source>
</evidence>
<accession>A0ACB7TCP6</accession>
<organism evidence="1 2">
    <name type="scientific">Hyalomma asiaticum</name>
    <name type="common">Tick</name>
    <dbReference type="NCBI Taxonomy" id="266040"/>
    <lineage>
        <taxon>Eukaryota</taxon>
        <taxon>Metazoa</taxon>
        <taxon>Ecdysozoa</taxon>
        <taxon>Arthropoda</taxon>
        <taxon>Chelicerata</taxon>
        <taxon>Arachnida</taxon>
        <taxon>Acari</taxon>
        <taxon>Parasitiformes</taxon>
        <taxon>Ixodida</taxon>
        <taxon>Ixodoidea</taxon>
        <taxon>Ixodidae</taxon>
        <taxon>Hyalomminae</taxon>
        <taxon>Hyalomma</taxon>
    </lineage>
</organism>
<keyword evidence="2" id="KW-1185">Reference proteome</keyword>
<dbReference type="Proteomes" id="UP000821845">
    <property type="component" value="Chromosome 1"/>
</dbReference>